<dbReference type="PANTHER" id="PTHR43124">
    <property type="entry name" value="PURINE EFFLUX PUMP PBUE"/>
    <property type="match status" value="1"/>
</dbReference>
<feature type="transmembrane region" description="Helical" evidence="7">
    <location>
        <begin position="130"/>
        <end position="149"/>
    </location>
</feature>
<proteinExistence type="predicted"/>
<dbReference type="Pfam" id="PF07690">
    <property type="entry name" value="MFS_1"/>
    <property type="match status" value="1"/>
</dbReference>
<dbReference type="RefSeq" id="WP_212781262.1">
    <property type="nucleotide sequence ID" value="NZ_BMAY01000013.1"/>
</dbReference>
<sequence length="392" mass="42446">MPKYRIQSLIFILTTFMLGCNEYMIVGVLSDIHKDFGTSMSNLGILITAFALTYAIATPLVSILTSKFKRHQVYFGLLAVFFVGNTWTALATNYLSLMGSRILTASTAGAICSLTLTMTNFVVPQEKRAATIAWVFAGFNIASVAGVPLGTFISTNWGWHASYWLVDIIAAITISLLIFLVPRNTPQAIHKKDAANAGGVKDFMLDKRVILTVSFIMAICAAQFSFYTYIRPIITGQMGFSVSSLNLLLLILGLMAIVGNNLGGWCADNGGVKVLPRLYVIMGIFLIIAGLTMKNLAVVSFICIAIVCIFNSSYGATVQVLMMDIASKESPAALDLASSLNPVFSNVGISIGSFLAAQMLHFTTVNNIVYLSAIFAFAGFGIIFQLKRIYSK</sequence>
<dbReference type="SUPFAM" id="SSF103473">
    <property type="entry name" value="MFS general substrate transporter"/>
    <property type="match status" value="1"/>
</dbReference>
<comment type="caution">
    <text evidence="9">The sequence shown here is derived from an EMBL/GenBank/DDBJ whole genome shotgun (WGS) entry which is preliminary data.</text>
</comment>
<feature type="transmembrane region" description="Helical" evidence="7">
    <location>
        <begin position="161"/>
        <end position="181"/>
    </location>
</feature>
<evidence type="ECO:0000256" key="7">
    <source>
        <dbReference type="SAM" id="Phobius"/>
    </source>
</evidence>
<dbReference type="GO" id="GO:0022857">
    <property type="term" value="F:transmembrane transporter activity"/>
    <property type="evidence" value="ECO:0007669"/>
    <property type="project" value="InterPro"/>
</dbReference>
<feature type="transmembrane region" description="Helical" evidence="7">
    <location>
        <begin position="299"/>
        <end position="322"/>
    </location>
</feature>
<evidence type="ECO:0000256" key="6">
    <source>
        <dbReference type="ARBA" id="ARBA00023136"/>
    </source>
</evidence>
<feature type="transmembrane region" description="Helical" evidence="7">
    <location>
        <begin position="102"/>
        <end position="123"/>
    </location>
</feature>
<dbReference type="InterPro" id="IPR011701">
    <property type="entry name" value="MFS"/>
</dbReference>
<evidence type="ECO:0000256" key="2">
    <source>
        <dbReference type="ARBA" id="ARBA00022448"/>
    </source>
</evidence>
<dbReference type="InterPro" id="IPR020846">
    <property type="entry name" value="MFS_dom"/>
</dbReference>
<evidence type="ECO:0000313" key="9">
    <source>
        <dbReference type="EMBL" id="GFZ27579.1"/>
    </source>
</evidence>
<feature type="transmembrane region" description="Helical" evidence="7">
    <location>
        <begin position="73"/>
        <end position="96"/>
    </location>
</feature>
<name>A0A916QIF9_9LACO</name>
<keyword evidence="6 7" id="KW-0472">Membrane</keyword>
<dbReference type="AlphaFoldDB" id="A0A916QIF9"/>
<dbReference type="Gene3D" id="1.20.1250.20">
    <property type="entry name" value="MFS general substrate transporter like domains"/>
    <property type="match status" value="1"/>
</dbReference>
<keyword evidence="5 7" id="KW-1133">Transmembrane helix</keyword>
<feature type="domain" description="Major facilitator superfamily (MFS) profile" evidence="8">
    <location>
        <begin position="7"/>
        <end position="390"/>
    </location>
</feature>
<dbReference type="PROSITE" id="PS51257">
    <property type="entry name" value="PROKAR_LIPOPROTEIN"/>
    <property type="match status" value="1"/>
</dbReference>
<organism evidence="9 10">
    <name type="scientific">Lactobacillus corticis</name>
    <dbReference type="NCBI Taxonomy" id="2201249"/>
    <lineage>
        <taxon>Bacteria</taxon>
        <taxon>Bacillati</taxon>
        <taxon>Bacillota</taxon>
        <taxon>Bacilli</taxon>
        <taxon>Lactobacillales</taxon>
        <taxon>Lactobacillaceae</taxon>
        <taxon>Lactobacillus</taxon>
    </lineage>
</organism>
<evidence type="ECO:0000313" key="10">
    <source>
        <dbReference type="Proteomes" id="UP000677218"/>
    </source>
</evidence>
<feature type="transmembrane region" description="Helical" evidence="7">
    <location>
        <begin position="274"/>
        <end position="293"/>
    </location>
</feature>
<gene>
    <name evidence="9" type="ORF">LCB40_14590</name>
</gene>
<keyword evidence="2" id="KW-0813">Transport</keyword>
<dbReference type="Proteomes" id="UP000677218">
    <property type="component" value="Unassembled WGS sequence"/>
</dbReference>
<keyword evidence="3" id="KW-1003">Cell membrane</keyword>
<evidence type="ECO:0000256" key="1">
    <source>
        <dbReference type="ARBA" id="ARBA00004651"/>
    </source>
</evidence>
<dbReference type="EMBL" id="BMAY01000013">
    <property type="protein sequence ID" value="GFZ27579.1"/>
    <property type="molecule type" value="Genomic_DNA"/>
</dbReference>
<evidence type="ECO:0000259" key="8">
    <source>
        <dbReference type="PROSITE" id="PS50850"/>
    </source>
</evidence>
<feature type="transmembrane region" description="Helical" evidence="7">
    <location>
        <begin position="40"/>
        <end position="61"/>
    </location>
</feature>
<dbReference type="PROSITE" id="PS50850">
    <property type="entry name" value="MFS"/>
    <property type="match status" value="1"/>
</dbReference>
<reference evidence="9" key="1">
    <citation type="submission" date="2020-08" db="EMBL/GenBank/DDBJ databases">
        <title>Taxonomic study for Lactobacillus species isolated from hardwood bark.</title>
        <authorList>
            <person name="Tohno M."/>
            <person name="Tanizawa Y."/>
        </authorList>
    </citation>
    <scope>NUCLEOTIDE SEQUENCE</scope>
    <source>
        <strain evidence="9">B40</strain>
    </source>
</reference>
<keyword evidence="4 7" id="KW-0812">Transmembrane</keyword>
<keyword evidence="10" id="KW-1185">Reference proteome</keyword>
<dbReference type="PANTHER" id="PTHR43124:SF3">
    <property type="entry name" value="CHLORAMPHENICOL EFFLUX PUMP RV0191"/>
    <property type="match status" value="1"/>
</dbReference>
<dbReference type="GO" id="GO:0005886">
    <property type="term" value="C:plasma membrane"/>
    <property type="evidence" value="ECO:0007669"/>
    <property type="project" value="UniProtKB-SubCell"/>
</dbReference>
<evidence type="ECO:0000256" key="5">
    <source>
        <dbReference type="ARBA" id="ARBA00022989"/>
    </source>
</evidence>
<dbReference type="CDD" id="cd17324">
    <property type="entry name" value="MFS_NepI_like"/>
    <property type="match status" value="1"/>
</dbReference>
<protein>
    <submittedName>
        <fullName evidence="9">Major facilitator superfamily transporter</fullName>
    </submittedName>
</protein>
<dbReference type="InterPro" id="IPR050189">
    <property type="entry name" value="MFS_Efflux_Transporters"/>
</dbReference>
<accession>A0A916QIF9</accession>
<evidence type="ECO:0000256" key="3">
    <source>
        <dbReference type="ARBA" id="ARBA00022475"/>
    </source>
</evidence>
<evidence type="ECO:0000256" key="4">
    <source>
        <dbReference type="ARBA" id="ARBA00022692"/>
    </source>
</evidence>
<dbReference type="InterPro" id="IPR036259">
    <property type="entry name" value="MFS_trans_sf"/>
</dbReference>
<feature type="transmembrane region" description="Helical" evidence="7">
    <location>
        <begin position="368"/>
        <end position="386"/>
    </location>
</feature>
<feature type="transmembrane region" description="Helical" evidence="7">
    <location>
        <begin position="242"/>
        <end position="262"/>
    </location>
</feature>
<feature type="transmembrane region" description="Helical" evidence="7">
    <location>
        <begin position="343"/>
        <end position="362"/>
    </location>
</feature>
<comment type="subcellular location">
    <subcellularLocation>
        <location evidence="1">Cell membrane</location>
        <topology evidence="1">Multi-pass membrane protein</topology>
    </subcellularLocation>
</comment>
<feature type="transmembrane region" description="Helical" evidence="7">
    <location>
        <begin position="209"/>
        <end position="230"/>
    </location>
</feature>